<dbReference type="InterPro" id="IPR016187">
    <property type="entry name" value="CTDL_fold"/>
</dbReference>
<evidence type="ECO:0000313" key="3">
    <source>
        <dbReference type="Proteomes" id="UP001291309"/>
    </source>
</evidence>
<gene>
    <name evidence="2" type="ORF">SYV04_07195</name>
</gene>
<keyword evidence="3" id="KW-1185">Reference proteome</keyword>
<dbReference type="Gene3D" id="3.90.1580.10">
    <property type="entry name" value="paralog of FGE (formylglycine-generating enzyme)"/>
    <property type="match status" value="1"/>
</dbReference>
<dbReference type="SUPFAM" id="SSF56436">
    <property type="entry name" value="C-type lectin-like"/>
    <property type="match status" value="1"/>
</dbReference>
<evidence type="ECO:0000259" key="1">
    <source>
        <dbReference type="Pfam" id="PF03781"/>
    </source>
</evidence>
<dbReference type="Proteomes" id="UP001291309">
    <property type="component" value="Unassembled WGS sequence"/>
</dbReference>
<reference evidence="2 3" key="1">
    <citation type="submission" date="2023-12" db="EMBL/GenBank/DDBJ databases">
        <title>the genome sequence of Hyalangium sp. s54d21.</title>
        <authorList>
            <person name="Zhang X."/>
        </authorList>
    </citation>
    <scope>NUCLEOTIDE SEQUENCE [LARGE SCALE GENOMIC DNA]</scope>
    <source>
        <strain evidence="3">s54d21</strain>
    </source>
</reference>
<dbReference type="InterPro" id="IPR005532">
    <property type="entry name" value="SUMF_dom"/>
</dbReference>
<dbReference type="EMBL" id="JAXIVS010000002">
    <property type="protein sequence ID" value="MDY7226163.1"/>
    <property type="molecule type" value="Genomic_DNA"/>
</dbReference>
<organism evidence="2 3">
    <name type="scientific">Hyalangium rubrum</name>
    <dbReference type="NCBI Taxonomy" id="3103134"/>
    <lineage>
        <taxon>Bacteria</taxon>
        <taxon>Pseudomonadati</taxon>
        <taxon>Myxococcota</taxon>
        <taxon>Myxococcia</taxon>
        <taxon>Myxococcales</taxon>
        <taxon>Cystobacterineae</taxon>
        <taxon>Archangiaceae</taxon>
        <taxon>Hyalangium</taxon>
    </lineage>
</organism>
<evidence type="ECO:0000313" key="2">
    <source>
        <dbReference type="EMBL" id="MDY7226163.1"/>
    </source>
</evidence>
<sequence length="562" mass="63935">MELDELPSYVAYLPLRDGHAIPVVDLSPESISACVKAAHRNPSAKLKHTTGLGAVAHALGFKGGFAGYRKAYPELQEFMERNGLYERRELITCKDAFAPIHLGRQQVAERFFASGRPLPLRLFTGWDFDWAAWEGPDQEHKEAFDLEFRRKSYNGLYVEAASWDVDLVAHLLGDALVEPADLEELPVQLYFANGDLGERSQAKVRAIRSMYRAFRERFLEPGRRGWVEVLPYNKHLVFLRGHGGAYDFVFREARGGLPPVPPFSKHLTLLQTPKAYLLQKSFSTFEYGRTGAWREREQHEAEVAFYKGGGTVKTYPGSKEILERYLSKTSRALTGPRQAEGFTTVQLEGDRHLLVSDPVTIGEFRRFLDETDWLRFRRRFQSDENIWEPANQDSAYLPVTVTYYDALAYAAWVERKRELPVRLPTIEEYRAIHPARKKRPDTEDAEDPRSNRFTHGHVRWLSSTADGTNEVAWRDVEAGFEPSLPRAVVQGIRFYLSASFGEWLHENHADGEVGAAAAVSTYDLSPIHGVPGRSLERDFMPAASWGRYRSCKIGFRLCFIGA</sequence>
<comment type="caution">
    <text evidence="2">The sequence shown here is derived from an EMBL/GenBank/DDBJ whole genome shotgun (WGS) entry which is preliminary data.</text>
</comment>
<feature type="domain" description="Sulfatase-modifying factor enzyme-like" evidence="1">
    <location>
        <begin position="353"/>
        <end position="460"/>
    </location>
</feature>
<proteinExistence type="predicted"/>
<protein>
    <submittedName>
        <fullName evidence="2">SUMF1/EgtB/PvdO family nonheme iron enzyme</fullName>
    </submittedName>
</protein>
<dbReference type="Pfam" id="PF03781">
    <property type="entry name" value="FGE-sulfatase"/>
    <property type="match status" value="1"/>
</dbReference>
<name>A0ABU5GY82_9BACT</name>
<accession>A0ABU5GY82</accession>
<dbReference type="InterPro" id="IPR042095">
    <property type="entry name" value="SUMF_sf"/>
</dbReference>
<dbReference type="RefSeq" id="WP_321544884.1">
    <property type="nucleotide sequence ID" value="NZ_JAXIVS010000002.1"/>
</dbReference>